<dbReference type="GO" id="GO:0000981">
    <property type="term" value="F:DNA-binding transcription factor activity, RNA polymerase II-specific"/>
    <property type="evidence" value="ECO:0007669"/>
    <property type="project" value="TreeGrafter"/>
</dbReference>
<accession>A0A0D2K7C4</accession>
<keyword evidence="5" id="KW-1185">Reference proteome</keyword>
<protein>
    <recommendedName>
        <fullName evidence="6">Transcription factor domain-containing protein</fullName>
    </recommendedName>
</protein>
<evidence type="ECO:0000313" key="5">
    <source>
        <dbReference type="Proteomes" id="UP000053411"/>
    </source>
</evidence>
<dbReference type="STRING" id="1442371.A0A0D2K7C4"/>
<sequence length="330" mass="36870">MAPRRPTERVMSHKMTTVQSCNGYGTIVTRDQHAEFYGCASTSHFLEELHSRVRSMQNGNLADKQTPAATAPCQSPSARRYLATSSWSGSVEAENPAVFDWFRTSTTTAEAMARFPCDGSRSFLGLPDYQRDPALGAESRTAAIEIEKECIRSYFANLHLIYFCLDMDAFLAHCESEVWKRHLALTRQRFEEESSSFFALYDIVVALGALVAGPEDHVTRALDKMYRQHHASSGSRVSPFLGRERPPHLTLPLARKYFLEAKARLGSLMGASSLEVIRASLLVSVYCQYAFIPHQSYMFGGIAARTALAMGSASQPDLQMMSVEAIRTWW</sequence>
<dbReference type="CDD" id="cd12148">
    <property type="entry name" value="fungal_TF_MHR"/>
    <property type="match status" value="1"/>
</dbReference>
<keyword evidence="3" id="KW-0539">Nucleus</keyword>
<proteinExistence type="predicted"/>
<dbReference type="VEuPathDB" id="FungiDB:Z520_05535"/>
<dbReference type="GO" id="GO:0005634">
    <property type="term" value="C:nucleus"/>
    <property type="evidence" value="ECO:0007669"/>
    <property type="project" value="TreeGrafter"/>
</dbReference>
<name>A0A0D2K7C4_9EURO</name>
<dbReference type="PANTHER" id="PTHR47424">
    <property type="entry name" value="REGULATORY PROTEIN GAL4"/>
    <property type="match status" value="1"/>
</dbReference>
<dbReference type="RefSeq" id="XP_016633197.1">
    <property type="nucleotide sequence ID" value="XM_016776038.1"/>
</dbReference>
<evidence type="ECO:0000256" key="1">
    <source>
        <dbReference type="ARBA" id="ARBA00023015"/>
    </source>
</evidence>
<dbReference type="GeneID" id="27711281"/>
<dbReference type="AlphaFoldDB" id="A0A0D2K7C4"/>
<evidence type="ECO:0000256" key="2">
    <source>
        <dbReference type="ARBA" id="ARBA00023163"/>
    </source>
</evidence>
<dbReference type="EMBL" id="KN848070">
    <property type="protein sequence ID" value="KIX99074.1"/>
    <property type="molecule type" value="Genomic_DNA"/>
</dbReference>
<gene>
    <name evidence="4" type="ORF">Z520_05535</name>
</gene>
<dbReference type="Proteomes" id="UP000053411">
    <property type="component" value="Unassembled WGS sequence"/>
</dbReference>
<dbReference type="InterPro" id="IPR051127">
    <property type="entry name" value="Fungal_SecMet_Regulators"/>
</dbReference>
<dbReference type="PANTHER" id="PTHR47424:SF15">
    <property type="entry name" value="ZN(II)2CYS6 TRANSCRIPTION FACTOR (EUROFUNG)"/>
    <property type="match status" value="1"/>
</dbReference>
<dbReference type="GO" id="GO:0000978">
    <property type="term" value="F:RNA polymerase II cis-regulatory region sequence-specific DNA binding"/>
    <property type="evidence" value="ECO:0007669"/>
    <property type="project" value="TreeGrafter"/>
</dbReference>
<evidence type="ECO:0000313" key="4">
    <source>
        <dbReference type="EMBL" id="KIX99074.1"/>
    </source>
</evidence>
<keyword evidence="1" id="KW-0805">Transcription regulation</keyword>
<keyword evidence="2" id="KW-0804">Transcription</keyword>
<dbReference type="GO" id="GO:0000435">
    <property type="term" value="P:positive regulation of transcription from RNA polymerase II promoter by galactose"/>
    <property type="evidence" value="ECO:0007669"/>
    <property type="project" value="TreeGrafter"/>
</dbReference>
<evidence type="ECO:0008006" key="6">
    <source>
        <dbReference type="Google" id="ProtNLM"/>
    </source>
</evidence>
<reference evidence="4 5" key="1">
    <citation type="submission" date="2015-01" db="EMBL/GenBank/DDBJ databases">
        <title>The Genome Sequence of Fonsecaea multimorphosa CBS 102226.</title>
        <authorList>
            <consortium name="The Broad Institute Genomics Platform"/>
            <person name="Cuomo C."/>
            <person name="de Hoog S."/>
            <person name="Gorbushina A."/>
            <person name="Stielow B."/>
            <person name="Teixiera M."/>
            <person name="Abouelleil A."/>
            <person name="Chapman S.B."/>
            <person name="Priest M."/>
            <person name="Young S.K."/>
            <person name="Wortman J."/>
            <person name="Nusbaum C."/>
            <person name="Birren B."/>
        </authorList>
    </citation>
    <scope>NUCLEOTIDE SEQUENCE [LARGE SCALE GENOMIC DNA]</scope>
    <source>
        <strain evidence="4 5">CBS 102226</strain>
    </source>
</reference>
<dbReference type="OrthoDB" id="2571985at2759"/>
<organism evidence="4 5">
    <name type="scientific">Fonsecaea multimorphosa CBS 102226</name>
    <dbReference type="NCBI Taxonomy" id="1442371"/>
    <lineage>
        <taxon>Eukaryota</taxon>
        <taxon>Fungi</taxon>
        <taxon>Dikarya</taxon>
        <taxon>Ascomycota</taxon>
        <taxon>Pezizomycotina</taxon>
        <taxon>Eurotiomycetes</taxon>
        <taxon>Chaetothyriomycetidae</taxon>
        <taxon>Chaetothyriales</taxon>
        <taxon>Herpotrichiellaceae</taxon>
        <taxon>Fonsecaea</taxon>
    </lineage>
</organism>
<evidence type="ECO:0000256" key="3">
    <source>
        <dbReference type="ARBA" id="ARBA00023242"/>
    </source>
</evidence>